<name>A0ABD1YQ38_9MARC</name>
<organism evidence="2 3">
    <name type="scientific">Riccia fluitans</name>
    <dbReference type="NCBI Taxonomy" id="41844"/>
    <lineage>
        <taxon>Eukaryota</taxon>
        <taxon>Viridiplantae</taxon>
        <taxon>Streptophyta</taxon>
        <taxon>Embryophyta</taxon>
        <taxon>Marchantiophyta</taxon>
        <taxon>Marchantiopsida</taxon>
        <taxon>Marchantiidae</taxon>
        <taxon>Marchantiales</taxon>
        <taxon>Ricciaceae</taxon>
        <taxon>Riccia</taxon>
    </lineage>
</organism>
<reference evidence="2 3" key="1">
    <citation type="submission" date="2024-09" db="EMBL/GenBank/DDBJ databases">
        <title>Chromosome-scale assembly of Riccia fluitans.</title>
        <authorList>
            <person name="Paukszto L."/>
            <person name="Sawicki J."/>
            <person name="Karawczyk K."/>
            <person name="Piernik-Szablinska J."/>
            <person name="Szczecinska M."/>
            <person name="Mazdziarz M."/>
        </authorList>
    </citation>
    <scope>NUCLEOTIDE SEQUENCE [LARGE SCALE GENOMIC DNA]</scope>
    <source>
        <strain evidence="2">Rf_01</strain>
        <tissue evidence="2">Aerial parts of the thallus</tissue>
    </source>
</reference>
<dbReference type="EMBL" id="JBHFFA010000003">
    <property type="protein sequence ID" value="KAL2632605.1"/>
    <property type="molecule type" value="Genomic_DNA"/>
</dbReference>
<feature type="compositionally biased region" description="Polar residues" evidence="1">
    <location>
        <begin position="26"/>
        <end position="36"/>
    </location>
</feature>
<feature type="compositionally biased region" description="Basic and acidic residues" evidence="1">
    <location>
        <begin position="1"/>
        <end position="15"/>
    </location>
</feature>
<evidence type="ECO:0000313" key="3">
    <source>
        <dbReference type="Proteomes" id="UP001605036"/>
    </source>
</evidence>
<proteinExistence type="predicted"/>
<gene>
    <name evidence="2" type="ORF">R1flu_004084</name>
</gene>
<sequence>MHSAQRTEHYTRDARANTPSKLRPFPNSSTIANSPTRVGPDAGENKILKIAFSPPCPLSSGRDLVSAPYYTHETGHHMGDSRSAPPADPPAYPLTNTLNSRQDAGEISSPAINNSTPSYSHGNPADAEPNHTTGATHDLDLLAGGNRNYMLGTPTASPSAIQLPSANAPPPENPPPGIRLPKGTFDSSPEGKLAVAEELTRSCTFLRKPCRETGEPLRTSPPNSLPCLPTKILATTHIPVGIPSTRYSKILENS</sequence>
<evidence type="ECO:0000256" key="1">
    <source>
        <dbReference type="SAM" id="MobiDB-lite"/>
    </source>
</evidence>
<feature type="compositionally biased region" description="Pro residues" evidence="1">
    <location>
        <begin position="167"/>
        <end position="178"/>
    </location>
</feature>
<evidence type="ECO:0000313" key="2">
    <source>
        <dbReference type="EMBL" id="KAL2632605.1"/>
    </source>
</evidence>
<feature type="region of interest" description="Disordered" evidence="1">
    <location>
        <begin position="75"/>
        <end position="189"/>
    </location>
</feature>
<feature type="region of interest" description="Disordered" evidence="1">
    <location>
        <begin position="1"/>
        <end position="42"/>
    </location>
</feature>
<accession>A0ABD1YQ38</accession>
<protein>
    <submittedName>
        <fullName evidence="2">Uncharacterized protein</fullName>
    </submittedName>
</protein>
<feature type="compositionally biased region" description="Polar residues" evidence="1">
    <location>
        <begin position="110"/>
        <end position="121"/>
    </location>
</feature>
<keyword evidence="3" id="KW-1185">Reference proteome</keyword>
<dbReference type="Proteomes" id="UP001605036">
    <property type="component" value="Unassembled WGS sequence"/>
</dbReference>
<dbReference type="AlphaFoldDB" id="A0ABD1YQ38"/>
<comment type="caution">
    <text evidence="2">The sequence shown here is derived from an EMBL/GenBank/DDBJ whole genome shotgun (WGS) entry which is preliminary data.</text>
</comment>